<dbReference type="Pfam" id="PF05593">
    <property type="entry name" value="RHS_repeat"/>
    <property type="match status" value="2"/>
</dbReference>
<dbReference type="PANTHER" id="PTHR32305:SF15">
    <property type="entry name" value="PROTEIN RHSA-RELATED"/>
    <property type="match status" value="1"/>
</dbReference>
<dbReference type="InterPro" id="IPR045351">
    <property type="entry name" value="DUF6531"/>
</dbReference>
<feature type="chain" id="PRO_5046403386" evidence="1">
    <location>
        <begin position="27"/>
        <end position="1692"/>
    </location>
</feature>
<dbReference type="InterPro" id="IPR022385">
    <property type="entry name" value="Rhs_assc_core"/>
</dbReference>
<proteinExistence type="predicted"/>
<feature type="signal peptide" evidence="1">
    <location>
        <begin position="1"/>
        <end position="26"/>
    </location>
</feature>
<organism evidence="3 4">
    <name type="scientific">Telluria antibiotica</name>
    <dbReference type="NCBI Taxonomy" id="2717319"/>
    <lineage>
        <taxon>Bacteria</taxon>
        <taxon>Pseudomonadati</taxon>
        <taxon>Pseudomonadota</taxon>
        <taxon>Betaproteobacteria</taxon>
        <taxon>Burkholderiales</taxon>
        <taxon>Oxalobacteraceae</taxon>
        <taxon>Telluria group</taxon>
        <taxon>Telluria</taxon>
    </lineage>
</organism>
<dbReference type="InterPro" id="IPR006530">
    <property type="entry name" value="YD"/>
</dbReference>
<dbReference type="InterPro" id="IPR050708">
    <property type="entry name" value="T6SS_VgrG/RHS"/>
</dbReference>
<dbReference type="Proteomes" id="UP000716322">
    <property type="component" value="Unassembled WGS sequence"/>
</dbReference>
<gene>
    <name evidence="3" type="ORF">HAV22_12730</name>
</gene>
<feature type="domain" description="DUF6531" evidence="2">
    <location>
        <begin position="85"/>
        <end position="162"/>
    </location>
</feature>
<dbReference type="InterPro" id="IPR031325">
    <property type="entry name" value="RHS_repeat"/>
</dbReference>
<dbReference type="NCBIfam" id="TIGR03696">
    <property type="entry name" value="Rhs_assc_core"/>
    <property type="match status" value="1"/>
</dbReference>
<dbReference type="RefSeq" id="WP_166859461.1">
    <property type="nucleotide sequence ID" value="NZ_JAAQOM010000007.1"/>
</dbReference>
<sequence>MPSRWSRLAALPCVLAFLLTARPAHADLPLFPTPAPACPPNSSCAPGTPPITPPGTCGPGNGGATCGGAGPATLGSGTGVNVGAGNPVNVINGNKYQREVDMAPLPGTLGLEIVRHYNSTSSRPGASTNLVGRGWKLSYETELYAAGRTLQVVQADGTRIIFSRDPRDPSLCASADPAHGTIEIVKGAHGDEYVWRWTNGRELRFDTHGHLTQILAPGGQFVSLQHDSAGLLVKVTDPQGRSLNLTYLDKASARAGDAFRGVQSITSPVGRFTYHYGSPMPKGAQIDKQLLLANLVRVDMPTGSRYYHYEDARFPTLVTGISELATDTGGHLAWQRVSTYGYDADGKGNLSVRGRAAALARDALGAIPRPARLVAGTGIDQVTLDFSKGGQTTVTNEQGQATVFRHAVIGGEYRLLEVRGPGCANCGPSNVRYRYDAQGRLAETTTLDAAGTPLAGMRTDFDARGRPASVSRIDYEGGRPGAPQWQTRYEYAGAATQPARVLRPSVVAGKQAIVTITYAETGAAAGKPISVREDGFVPSTDPHLPAATITRTLDYRYAANGEVTKIDGPLANASLGATAANSDITRTDFDPVTKLPVRIVHPGNRMEEVLQRDAALRPRVVRITDGDRVRTVTLALNWRGQPEQVEIAGAPPVRHRYDVNGRPLDADDVPAPDIQPSLDAALAGTAVDRDPQSRPVAWHDAGGAVAVRTDWGAPGTAAQASLLAISAGSARAERLVDDFGRVVAIRNPGQGWQVGQHDAAGRIVDSIDPRGARQHAEWDAGGRLLKLVRYAPGASAAEQTVTYRYTGSLPRELEIADADGTRLTRNEFDPQGRLVAQTLTITPSTRIAAALAQPVTLRHGWRYDARGRLVARTFTDGQGATSELSEDSDAQGRTTRIATHGVLPDALGGGRVIAAAIGWNDLPTGPFAARIAHGDGSVDAFDVTVAPAAPDAPRFLGASLDMGDGSGARRSPGRDTDTAGLPAAITTATADQHLAWDAAGRLARAVRADGNTHYVYDAQGQRVARIVTDAQGHAAATLFFHHDHQLVAETDAQGRMQYAYAYLGWRPLAQLDLRDRSWWTTLRRWLFGAPVRHLHTDRAGKVMDMTQDGKTIWRDRGAQEAPLRRVASVSFTGVHQPLRYVGQYHDDESGLVYHGARFFDPDSGRFLSPDPAGIADATSGVPAPLLLDLYAYAGGRPDEFFDPDGAARIRYFAITTSGAKGAALGTNQGYTVARWAFIVDNVQAGIGGDALGQKRNEYARNGTGVLVDVNGNFLAAGQSAATWTGGDGMADMFTNHYGSNLISIPEFTITMDDNDATKLIASYIAADRQVLGNTCPARSLLLPQIKFAAGEANIDVTNATANGAHKERILACGEGSSSNVDQRRVAKYEAAAEVNETARINRNCSADGCPGIGYYCDATKCFSPRDQLAYGPPQTAEPVHTPSYGRSQFIGSTLVSELLGSYNTFPADVLTQLGLTPRIQQLLRDADTRARKMAEWWRRTKKASTYAAANQAWANLPAAERTRFTTETGLGERAYVDMVRIKTQPPRNSKGDDLSGDAAAAFGTDAIMSNSDLKSFMMGIFKDFDKFTVMSHALMRKNMNAALRAQPNASEEYLAAMVARAHNGGTWNRTYDDLKKHDSYDYVKNFIGIDIYTKKGDWKSLRCTDSFGTNTVKPGTNGKGIGGLEMKPLQLN</sequence>
<dbReference type="Gene3D" id="2.180.10.10">
    <property type="entry name" value="RHS repeat-associated core"/>
    <property type="match status" value="3"/>
</dbReference>
<evidence type="ECO:0000259" key="2">
    <source>
        <dbReference type="Pfam" id="PF20148"/>
    </source>
</evidence>
<dbReference type="PANTHER" id="PTHR32305">
    <property type="match status" value="1"/>
</dbReference>
<dbReference type="EMBL" id="JAAQOM010000007">
    <property type="protein sequence ID" value="NIA54500.1"/>
    <property type="molecule type" value="Genomic_DNA"/>
</dbReference>
<dbReference type="Pfam" id="PF20148">
    <property type="entry name" value="DUF6531"/>
    <property type="match status" value="1"/>
</dbReference>
<evidence type="ECO:0000313" key="3">
    <source>
        <dbReference type="EMBL" id="NIA54500.1"/>
    </source>
</evidence>
<reference evidence="3 4" key="1">
    <citation type="submission" date="2020-03" db="EMBL/GenBank/DDBJ databases">
        <title>Genome sequence of strain Massilia sp. TW-1.</title>
        <authorList>
            <person name="Chaudhary D.K."/>
        </authorList>
    </citation>
    <scope>NUCLEOTIDE SEQUENCE [LARGE SCALE GENOMIC DNA]</scope>
    <source>
        <strain evidence="3 4">TW-1</strain>
    </source>
</reference>
<evidence type="ECO:0000313" key="4">
    <source>
        <dbReference type="Proteomes" id="UP000716322"/>
    </source>
</evidence>
<protein>
    <submittedName>
        <fullName evidence="3">RHS repeat-associated core domain-containing protein</fullName>
    </submittedName>
</protein>
<keyword evidence="1" id="KW-0732">Signal</keyword>
<dbReference type="NCBIfam" id="TIGR01643">
    <property type="entry name" value="YD_repeat_2x"/>
    <property type="match status" value="2"/>
</dbReference>
<accession>A0ABX0PAZ6</accession>
<evidence type="ECO:0000256" key="1">
    <source>
        <dbReference type="SAM" id="SignalP"/>
    </source>
</evidence>
<comment type="caution">
    <text evidence="3">The sequence shown here is derived from an EMBL/GenBank/DDBJ whole genome shotgun (WGS) entry which is preliminary data.</text>
</comment>
<keyword evidence="4" id="KW-1185">Reference proteome</keyword>
<name>A0ABX0PAZ6_9BURK</name>